<gene>
    <name evidence="1" type="ORF">ACFQJ6_02640</name>
</gene>
<accession>A0ABD5WF28</accession>
<dbReference type="EMBL" id="JBHSZH010000002">
    <property type="protein sequence ID" value="MFC7079197.1"/>
    <property type="molecule type" value="Genomic_DNA"/>
</dbReference>
<proteinExistence type="predicted"/>
<protein>
    <recommendedName>
        <fullName evidence="3">Carbamoyltransferase domain-containing protein</fullName>
    </recommendedName>
</protein>
<dbReference type="Proteomes" id="UP001596407">
    <property type="component" value="Unassembled WGS sequence"/>
</dbReference>
<evidence type="ECO:0000313" key="2">
    <source>
        <dbReference type="Proteomes" id="UP001596407"/>
    </source>
</evidence>
<sequence>MAFIGINPGLTPLGFHDPAVVVVRGGEVVFGAEEERFSREKHAQGSFPAGALREATTFLDGGLEDVDAITVPWVFEEMDSLFDGRIRGRESATPPTQWTR</sequence>
<comment type="caution">
    <text evidence="1">The sequence shown here is derived from an EMBL/GenBank/DDBJ whole genome shotgun (WGS) entry which is preliminary data.</text>
</comment>
<evidence type="ECO:0000313" key="1">
    <source>
        <dbReference type="EMBL" id="MFC7079197.1"/>
    </source>
</evidence>
<name>A0ABD5WF28_9EURY</name>
<dbReference type="RefSeq" id="WP_382208714.1">
    <property type="nucleotide sequence ID" value="NZ_JBHSZH010000002.1"/>
</dbReference>
<dbReference type="AlphaFoldDB" id="A0ABD5WF28"/>
<keyword evidence="2" id="KW-1185">Reference proteome</keyword>
<dbReference type="Gene3D" id="3.30.420.40">
    <property type="match status" value="1"/>
</dbReference>
<reference evidence="1 2" key="1">
    <citation type="journal article" date="2019" name="Int. J. Syst. Evol. Microbiol.">
        <title>The Global Catalogue of Microorganisms (GCM) 10K type strain sequencing project: providing services to taxonomists for standard genome sequencing and annotation.</title>
        <authorList>
            <consortium name="The Broad Institute Genomics Platform"/>
            <consortium name="The Broad Institute Genome Sequencing Center for Infectious Disease"/>
            <person name="Wu L."/>
            <person name="Ma J."/>
        </authorList>
    </citation>
    <scope>NUCLEOTIDE SEQUENCE [LARGE SCALE GENOMIC DNA]</scope>
    <source>
        <strain evidence="1 2">DT72</strain>
    </source>
</reference>
<organism evidence="1 2">
    <name type="scientific">Halorussus caseinilyticus</name>
    <dbReference type="NCBI Taxonomy" id="3034025"/>
    <lineage>
        <taxon>Archaea</taxon>
        <taxon>Methanobacteriati</taxon>
        <taxon>Methanobacteriota</taxon>
        <taxon>Stenosarchaea group</taxon>
        <taxon>Halobacteria</taxon>
        <taxon>Halobacteriales</taxon>
        <taxon>Haladaptataceae</taxon>
        <taxon>Halorussus</taxon>
    </lineage>
</organism>
<evidence type="ECO:0008006" key="3">
    <source>
        <dbReference type="Google" id="ProtNLM"/>
    </source>
</evidence>